<dbReference type="EMBL" id="JAPFFF010000014">
    <property type="protein sequence ID" value="KAK8870958.1"/>
    <property type="molecule type" value="Genomic_DNA"/>
</dbReference>
<feature type="coiled-coil region" evidence="1">
    <location>
        <begin position="94"/>
        <end position="281"/>
    </location>
</feature>
<evidence type="ECO:0000256" key="1">
    <source>
        <dbReference type="SAM" id="Coils"/>
    </source>
</evidence>
<keyword evidence="3" id="KW-1185">Reference proteome</keyword>
<keyword evidence="1" id="KW-0175">Coiled coil</keyword>
<gene>
    <name evidence="2" type="ORF">M9Y10_008871</name>
</gene>
<organism evidence="2 3">
    <name type="scientific">Tritrichomonas musculus</name>
    <dbReference type="NCBI Taxonomy" id="1915356"/>
    <lineage>
        <taxon>Eukaryota</taxon>
        <taxon>Metamonada</taxon>
        <taxon>Parabasalia</taxon>
        <taxon>Tritrichomonadida</taxon>
        <taxon>Tritrichomonadidae</taxon>
        <taxon>Tritrichomonas</taxon>
    </lineage>
</organism>
<proteinExistence type="predicted"/>
<feature type="coiled-coil region" evidence="1">
    <location>
        <begin position="310"/>
        <end position="348"/>
    </location>
</feature>
<feature type="coiled-coil region" evidence="1">
    <location>
        <begin position="378"/>
        <end position="405"/>
    </location>
</feature>
<dbReference type="Proteomes" id="UP001470230">
    <property type="component" value="Unassembled WGS sequence"/>
</dbReference>
<name>A0ABR2IZ73_9EUKA</name>
<dbReference type="SUPFAM" id="SSF90257">
    <property type="entry name" value="Myosin rod fragments"/>
    <property type="match status" value="1"/>
</dbReference>
<evidence type="ECO:0000313" key="2">
    <source>
        <dbReference type="EMBL" id="KAK8870958.1"/>
    </source>
</evidence>
<accession>A0ABR2IZ73</accession>
<feature type="coiled-coil region" evidence="1">
    <location>
        <begin position="6"/>
        <end position="54"/>
    </location>
</feature>
<protein>
    <submittedName>
        <fullName evidence="2">Uncharacterized protein</fullName>
    </submittedName>
</protein>
<reference evidence="2 3" key="1">
    <citation type="submission" date="2024-04" db="EMBL/GenBank/DDBJ databases">
        <title>Tritrichomonas musculus Genome.</title>
        <authorList>
            <person name="Alves-Ferreira E."/>
            <person name="Grigg M."/>
            <person name="Lorenzi H."/>
            <person name="Galac M."/>
        </authorList>
    </citation>
    <scope>NUCLEOTIDE SEQUENCE [LARGE SCALE GENOMIC DNA]</scope>
    <source>
        <strain evidence="2 3">EAF2021</strain>
    </source>
</reference>
<sequence length="407" mass="48309">MSDNQIQEKENRLFDLRLQIEQTKRNVEILQNNISDAKAEISTIENSNRMLRKAQPVTLPERPVDKEGPIVLNEDHINLLNDKKNMLPPLYTQVKSLEEEQEQYELQLEQIRTENDDYQTEITELEEEIRTANAEGNKAQTQYVYVQGQLQERTNEVHLLERLKRDAEQAYAQMVDRANNYDTLEGGRLDTEKTIISLQDQLRQIELDIKTTEERIHIAKKEEKENEDEIKREREEIDSNVNWAAEKEDLENELRELTEEVRKKKEELNKAHHKNTNFQAEFTKYAPFVKKWKGKIPNEVYNDPGNNLTVKELWKELKEAQKSYEEQQRQSEKEMTEIMTKNAKLEEEVSRKRSCLERSISQFHADEFSCRKRIDEKREKAAAEEDRLLGQIEEAKLKLAQKQLRRQ</sequence>
<comment type="caution">
    <text evidence="2">The sequence shown here is derived from an EMBL/GenBank/DDBJ whole genome shotgun (WGS) entry which is preliminary data.</text>
</comment>
<evidence type="ECO:0000313" key="3">
    <source>
        <dbReference type="Proteomes" id="UP001470230"/>
    </source>
</evidence>